<dbReference type="AlphaFoldDB" id="A0AAN6G8X9"/>
<evidence type="ECO:0000256" key="2">
    <source>
        <dbReference type="ARBA" id="ARBA00022801"/>
    </source>
</evidence>
<evidence type="ECO:0000256" key="3">
    <source>
        <dbReference type="PIRSR" id="PIRSR633199-1"/>
    </source>
</evidence>
<dbReference type="GO" id="GO:0045429">
    <property type="term" value="P:positive regulation of nitric oxide biosynthetic process"/>
    <property type="evidence" value="ECO:0007669"/>
    <property type="project" value="TreeGrafter"/>
</dbReference>
<reference evidence="4" key="1">
    <citation type="journal article" date="2023" name="PhytoFront">
        <title>Draft Genome Resources of Seven Strains of Tilletia horrida, Causal Agent of Kernel Smut of Rice.</title>
        <authorList>
            <person name="Khanal S."/>
            <person name="Antony Babu S."/>
            <person name="Zhou X.G."/>
        </authorList>
    </citation>
    <scope>NUCLEOTIDE SEQUENCE</scope>
    <source>
        <strain evidence="4">TX3</strain>
    </source>
</reference>
<dbReference type="Gene3D" id="3.75.10.10">
    <property type="entry name" value="L-arginine/glycine Amidinotransferase, Chain A"/>
    <property type="match status" value="1"/>
</dbReference>
<keyword evidence="5" id="KW-1185">Reference proteome</keyword>
<feature type="active site" description="Proton donor" evidence="3">
    <location>
        <position position="183"/>
    </location>
</feature>
<comment type="caution">
    <text evidence="4">The sequence shown here is derived from an EMBL/GenBank/DDBJ whole genome shotgun (WGS) entry which is preliminary data.</text>
</comment>
<comment type="similarity">
    <text evidence="1">Belongs to the DDAH family.</text>
</comment>
<gene>
    <name evidence="4" type="ORF">OC842_004819</name>
</gene>
<dbReference type="PANTHER" id="PTHR12737:SF9">
    <property type="entry name" value="DIMETHYLARGININASE"/>
    <property type="match status" value="1"/>
</dbReference>
<evidence type="ECO:0000313" key="5">
    <source>
        <dbReference type="Proteomes" id="UP001176521"/>
    </source>
</evidence>
<dbReference type="EMBL" id="JAPDMQ010000305">
    <property type="protein sequence ID" value="KAK0527595.1"/>
    <property type="molecule type" value="Genomic_DNA"/>
</dbReference>
<feature type="active site" description="Nucleophile" evidence="3">
    <location>
        <position position="268"/>
    </location>
</feature>
<sequence length="279" mass="30625">MADAGSEKKMLLYREPAPCLSRGLVTHIEDQRALYDHTAALAQWYNYVAVFGEYGWDPIKAPYADDLPDSVFVEDTVVAFAPRDAADRTVIVLTNPGADERKGERVGTMDAVERLQAFWKLDVHSIEAPGTLDGGDVLKDEHSRTVYCGIGGRTNAEGIQQLRGILKPFGYVVKAVPMTKALHLKSAATALPDGPVLLHRSLIDDVSVFPSYLEVPEEHGVAVVALDDHTVIMSADAPKTAEMIRARGYKVKPVDISQFERLEGCVTCLSVRIRRLVPL</sequence>
<evidence type="ECO:0008006" key="6">
    <source>
        <dbReference type="Google" id="ProtNLM"/>
    </source>
</evidence>
<dbReference type="GO" id="GO:0016403">
    <property type="term" value="F:dimethylargininase activity"/>
    <property type="evidence" value="ECO:0007669"/>
    <property type="project" value="TreeGrafter"/>
</dbReference>
<organism evidence="4 5">
    <name type="scientific">Tilletia horrida</name>
    <dbReference type="NCBI Taxonomy" id="155126"/>
    <lineage>
        <taxon>Eukaryota</taxon>
        <taxon>Fungi</taxon>
        <taxon>Dikarya</taxon>
        <taxon>Basidiomycota</taxon>
        <taxon>Ustilaginomycotina</taxon>
        <taxon>Exobasidiomycetes</taxon>
        <taxon>Tilletiales</taxon>
        <taxon>Tilletiaceae</taxon>
        <taxon>Tilletia</taxon>
    </lineage>
</organism>
<dbReference type="PANTHER" id="PTHR12737">
    <property type="entry name" value="DIMETHYLARGININE DIMETHYLAMINOHYDROLASE"/>
    <property type="match status" value="1"/>
</dbReference>
<dbReference type="SUPFAM" id="SSF55909">
    <property type="entry name" value="Pentein"/>
    <property type="match status" value="1"/>
</dbReference>
<evidence type="ECO:0000256" key="1">
    <source>
        <dbReference type="ARBA" id="ARBA00008532"/>
    </source>
</evidence>
<proteinExistence type="inferred from homology"/>
<keyword evidence="2" id="KW-0378">Hydrolase</keyword>
<dbReference type="GO" id="GO:0016597">
    <property type="term" value="F:amino acid binding"/>
    <property type="evidence" value="ECO:0007669"/>
    <property type="project" value="TreeGrafter"/>
</dbReference>
<name>A0AAN6G8X9_9BASI</name>
<dbReference type="Proteomes" id="UP001176521">
    <property type="component" value="Unassembled WGS sequence"/>
</dbReference>
<dbReference type="GO" id="GO:0000052">
    <property type="term" value="P:citrulline metabolic process"/>
    <property type="evidence" value="ECO:0007669"/>
    <property type="project" value="TreeGrafter"/>
</dbReference>
<accession>A0AAN6G8X9</accession>
<evidence type="ECO:0000313" key="4">
    <source>
        <dbReference type="EMBL" id="KAK0527595.1"/>
    </source>
</evidence>
<dbReference type="InterPro" id="IPR033199">
    <property type="entry name" value="DDAH-like"/>
</dbReference>
<dbReference type="GO" id="GO:0006525">
    <property type="term" value="P:arginine metabolic process"/>
    <property type="evidence" value="ECO:0007669"/>
    <property type="project" value="TreeGrafter"/>
</dbReference>
<protein>
    <recommendedName>
        <fullName evidence="6">Dimethylargininase</fullName>
    </recommendedName>
</protein>